<accession>A0A1G5SFT0</accession>
<evidence type="ECO:0000256" key="8">
    <source>
        <dbReference type="ARBA" id="ARBA00022532"/>
    </source>
</evidence>
<evidence type="ECO:0000256" key="11">
    <source>
        <dbReference type="ARBA" id="ARBA00022723"/>
    </source>
</evidence>
<keyword evidence="13 18" id="KW-1133">Transmembrane helix</keyword>
<dbReference type="AlphaFoldDB" id="A0A1G5SFT0"/>
<dbReference type="GO" id="GO:0046872">
    <property type="term" value="F:metal ion binding"/>
    <property type="evidence" value="ECO:0007669"/>
    <property type="project" value="UniProtKB-KW"/>
</dbReference>
<evidence type="ECO:0000256" key="13">
    <source>
        <dbReference type="ARBA" id="ARBA00022989"/>
    </source>
</evidence>
<dbReference type="GO" id="GO:0009055">
    <property type="term" value="F:electron transfer activity"/>
    <property type="evidence" value="ECO:0007669"/>
    <property type="project" value="TreeGrafter"/>
</dbReference>
<evidence type="ECO:0000256" key="10">
    <source>
        <dbReference type="ARBA" id="ARBA00022692"/>
    </source>
</evidence>
<evidence type="ECO:0000256" key="2">
    <source>
        <dbReference type="ARBA" id="ARBA00004429"/>
    </source>
</evidence>
<evidence type="ECO:0000256" key="15">
    <source>
        <dbReference type="ARBA" id="ARBA00023136"/>
    </source>
</evidence>
<dbReference type="GO" id="GO:0006099">
    <property type="term" value="P:tricarboxylic acid cycle"/>
    <property type="evidence" value="ECO:0007669"/>
    <property type="project" value="UniProtKB-UniPathway"/>
</dbReference>
<evidence type="ECO:0000313" key="19">
    <source>
        <dbReference type="EMBL" id="SCZ85988.1"/>
    </source>
</evidence>
<keyword evidence="10 18" id="KW-0812">Transmembrane</keyword>
<dbReference type="Gene3D" id="1.20.1300.10">
    <property type="entry name" value="Fumarate reductase/succinate dehydrogenase, transmembrane subunit"/>
    <property type="match status" value="1"/>
</dbReference>
<dbReference type="InterPro" id="IPR034804">
    <property type="entry name" value="SQR/QFR_C/D"/>
</dbReference>
<keyword evidence="9 17" id="KW-0349">Heme</keyword>
<evidence type="ECO:0000313" key="20">
    <source>
        <dbReference type="Proteomes" id="UP000198729"/>
    </source>
</evidence>
<keyword evidence="20" id="KW-1185">Reference proteome</keyword>
<keyword evidence="15 18" id="KW-0472">Membrane</keyword>
<keyword evidence="14 17" id="KW-0408">Iron</keyword>
<dbReference type="GO" id="GO:0016491">
    <property type="term" value="F:oxidoreductase activity"/>
    <property type="evidence" value="ECO:0007669"/>
    <property type="project" value="UniProtKB-KW"/>
</dbReference>
<dbReference type="UniPathway" id="UPA00223"/>
<dbReference type="Proteomes" id="UP000198729">
    <property type="component" value="Unassembled WGS sequence"/>
</dbReference>
<organism evidence="19 20">
    <name type="scientific">Nitrosomonas mobilis</name>
    <dbReference type="NCBI Taxonomy" id="51642"/>
    <lineage>
        <taxon>Bacteria</taxon>
        <taxon>Pseudomonadati</taxon>
        <taxon>Pseudomonadota</taxon>
        <taxon>Betaproteobacteria</taxon>
        <taxon>Nitrosomonadales</taxon>
        <taxon>Nitrosomonadaceae</taxon>
        <taxon>Nitrosomonas</taxon>
    </lineage>
</organism>
<evidence type="ECO:0000256" key="9">
    <source>
        <dbReference type="ARBA" id="ARBA00022617"/>
    </source>
</evidence>
<evidence type="ECO:0000256" key="1">
    <source>
        <dbReference type="ARBA" id="ARBA00004050"/>
    </source>
</evidence>
<feature type="transmembrane region" description="Helical" evidence="18">
    <location>
        <begin position="21"/>
        <end position="44"/>
    </location>
</feature>
<evidence type="ECO:0000256" key="7">
    <source>
        <dbReference type="ARBA" id="ARBA00022519"/>
    </source>
</evidence>
<dbReference type="SUPFAM" id="SSF81343">
    <property type="entry name" value="Fumarate reductase respiratory complex transmembrane subunits"/>
    <property type="match status" value="1"/>
</dbReference>
<dbReference type="CDD" id="cd03494">
    <property type="entry name" value="SQR_TypeC_SdhD"/>
    <property type="match status" value="1"/>
</dbReference>
<gene>
    <name evidence="19" type="ORF">NSMM_470057</name>
</gene>
<dbReference type="InterPro" id="IPR014312">
    <property type="entry name" value="Succ_DH_anchor"/>
</dbReference>
<feature type="transmembrane region" description="Helical" evidence="18">
    <location>
        <begin position="64"/>
        <end position="85"/>
    </location>
</feature>
<dbReference type="EMBL" id="FMWO01000055">
    <property type="protein sequence ID" value="SCZ85988.1"/>
    <property type="molecule type" value="Genomic_DNA"/>
</dbReference>
<dbReference type="NCBIfam" id="TIGR02968">
    <property type="entry name" value="succ_dehyd_anc"/>
    <property type="match status" value="1"/>
</dbReference>
<dbReference type="GO" id="GO:0017004">
    <property type="term" value="P:cytochrome complex assembly"/>
    <property type="evidence" value="ECO:0007669"/>
    <property type="project" value="TreeGrafter"/>
</dbReference>
<evidence type="ECO:0000256" key="14">
    <source>
        <dbReference type="ARBA" id="ARBA00023004"/>
    </source>
</evidence>
<evidence type="ECO:0000256" key="6">
    <source>
        <dbReference type="ARBA" id="ARBA00022475"/>
    </source>
</evidence>
<keyword evidence="5" id="KW-0813">Transport</keyword>
<evidence type="ECO:0000256" key="4">
    <source>
        <dbReference type="ARBA" id="ARBA00019425"/>
    </source>
</evidence>
<keyword evidence="12" id="KW-0249">Electron transport</keyword>
<keyword evidence="11 17" id="KW-0479">Metal-binding</keyword>
<feature type="binding site" description="axial binding residue" evidence="17">
    <location>
        <position position="76"/>
    </location>
    <ligand>
        <name>heme</name>
        <dbReference type="ChEBI" id="CHEBI:30413"/>
        <note>ligand shared with second transmembrane subunit</note>
    </ligand>
    <ligandPart>
        <name>Fe</name>
        <dbReference type="ChEBI" id="CHEBI:18248"/>
    </ligandPart>
</feature>
<dbReference type="Pfam" id="PF01127">
    <property type="entry name" value="Sdh_cyt"/>
    <property type="match status" value="1"/>
</dbReference>
<evidence type="ECO:0000256" key="17">
    <source>
        <dbReference type="PIRSR" id="PIRSR000169-2"/>
    </source>
</evidence>
<comment type="cofactor">
    <cofactor evidence="17">
        <name>heme</name>
        <dbReference type="ChEBI" id="CHEBI:30413"/>
    </cofactor>
    <text evidence="17">The heme is bound between the two transmembrane subunits.</text>
</comment>
<comment type="subcellular location">
    <subcellularLocation>
        <location evidence="2">Cell inner membrane</location>
        <topology evidence="2">Multi-pass membrane protein</topology>
    </subcellularLocation>
</comment>
<keyword evidence="19" id="KW-0560">Oxidoreductase</keyword>
<sequence length="119" mass="14136">MVMVRRSNRVVTGAHYGLRDWLAQRVTAVLMALYTVFVITFTILRHPVDYDDIRLLFDNQWMQIASLLFFFALCWHAWVGVRNVLMDYVHPMAARLTIQIMVITALLFYFAWFVYILWG</sequence>
<dbReference type="GO" id="GO:0005886">
    <property type="term" value="C:plasma membrane"/>
    <property type="evidence" value="ECO:0007669"/>
    <property type="project" value="UniProtKB-SubCell"/>
</dbReference>
<keyword evidence="7" id="KW-0997">Cell inner membrane</keyword>
<evidence type="ECO:0000256" key="3">
    <source>
        <dbReference type="ARBA" id="ARBA00005163"/>
    </source>
</evidence>
<proteinExistence type="predicted"/>
<feature type="binding site" evidence="16">
    <location>
        <position position="88"/>
    </location>
    <ligand>
        <name>a ubiquinone</name>
        <dbReference type="ChEBI" id="CHEBI:16389"/>
    </ligand>
</feature>
<evidence type="ECO:0000256" key="12">
    <source>
        <dbReference type="ARBA" id="ARBA00022982"/>
    </source>
</evidence>
<feature type="transmembrane region" description="Helical" evidence="18">
    <location>
        <begin position="97"/>
        <end position="118"/>
    </location>
</feature>
<keyword evidence="6" id="KW-1003">Cell membrane</keyword>
<dbReference type="PIRSF" id="PIRSF000169">
    <property type="entry name" value="SDH_D"/>
    <property type="match status" value="1"/>
</dbReference>
<evidence type="ECO:0000256" key="18">
    <source>
        <dbReference type="SAM" id="Phobius"/>
    </source>
</evidence>
<reference evidence="19 20" key="1">
    <citation type="submission" date="2016-10" db="EMBL/GenBank/DDBJ databases">
        <authorList>
            <person name="de Groot N.N."/>
        </authorList>
    </citation>
    <scope>NUCLEOTIDE SEQUENCE [LARGE SCALE GENOMIC DNA]</scope>
    <source>
        <strain evidence="19">1</strain>
    </source>
</reference>
<protein>
    <recommendedName>
        <fullName evidence="4">Succinate dehydrogenase hydrophobic membrane anchor subunit</fullName>
    </recommendedName>
</protein>
<evidence type="ECO:0000256" key="16">
    <source>
        <dbReference type="PIRSR" id="PIRSR000169-1"/>
    </source>
</evidence>
<keyword evidence="8" id="KW-0816">Tricarboxylic acid cycle</keyword>
<evidence type="ECO:0000256" key="5">
    <source>
        <dbReference type="ARBA" id="ARBA00022448"/>
    </source>
</evidence>
<dbReference type="PANTHER" id="PTHR38689">
    <property type="entry name" value="SUCCINATE DEHYDROGENASE HYDROPHOBIC MEMBRANE ANCHOR SUBUNIT"/>
    <property type="match status" value="1"/>
</dbReference>
<dbReference type="PANTHER" id="PTHR38689:SF1">
    <property type="entry name" value="SUCCINATE DEHYDROGENASE HYDROPHOBIC MEMBRANE ANCHOR SUBUNIT"/>
    <property type="match status" value="1"/>
</dbReference>
<dbReference type="STRING" id="51642.NSMM_470057"/>
<name>A0A1G5SFT0_9PROT</name>
<dbReference type="InterPro" id="IPR000701">
    <property type="entry name" value="SuccDH_FuR_B_TM-su"/>
</dbReference>
<comment type="pathway">
    <text evidence="3">Carbohydrate metabolism; tricarboxylic acid cycle.</text>
</comment>
<dbReference type="GO" id="GO:0020037">
    <property type="term" value="F:heme binding"/>
    <property type="evidence" value="ECO:0007669"/>
    <property type="project" value="InterPro"/>
</dbReference>
<comment type="function">
    <text evidence="1">Membrane-anchoring subunit of succinate dehydrogenase (SDH).</text>
</comment>